<organism evidence="1 2">
    <name type="scientific">Stephania cephalantha</name>
    <dbReference type="NCBI Taxonomy" id="152367"/>
    <lineage>
        <taxon>Eukaryota</taxon>
        <taxon>Viridiplantae</taxon>
        <taxon>Streptophyta</taxon>
        <taxon>Embryophyta</taxon>
        <taxon>Tracheophyta</taxon>
        <taxon>Spermatophyta</taxon>
        <taxon>Magnoliopsida</taxon>
        <taxon>Ranunculales</taxon>
        <taxon>Menispermaceae</taxon>
        <taxon>Menispermoideae</taxon>
        <taxon>Cissampelideae</taxon>
        <taxon>Stephania</taxon>
    </lineage>
</organism>
<keyword evidence="2" id="KW-1185">Reference proteome</keyword>
<evidence type="ECO:0000313" key="2">
    <source>
        <dbReference type="Proteomes" id="UP001419268"/>
    </source>
</evidence>
<protein>
    <submittedName>
        <fullName evidence="1">Uncharacterized protein</fullName>
    </submittedName>
</protein>
<dbReference type="AlphaFoldDB" id="A0AAP0Q8N7"/>
<comment type="caution">
    <text evidence="1">The sequence shown here is derived from an EMBL/GenBank/DDBJ whole genome shotgun (WGS) entry which is preliminary data.</text>
</comment>
<sequence>METQDGGLGIRVSSLSGRALHFENQVKGSGASTERILGVWKPSTGGLGLRVSCYWAGPLHFGNQVKGSGAFTERILGVCRTV</sequence>
<accession>A0AAP0Q8N7</accession>
<dbReference type="Proteomes" id="UP001419268">
    <property type="component" value="Unassembled WGS sequence"/>
</dbReference>
<evidence type="ECO:0000313" key="1">
    <source>
        <dbReference type="EMBL" id="KAK9167141.1"/>
    </source>
</evidence>
<reference evidence="1 2" key="1">
    <citation type="submission" date="2024-01" db="EMBL/GenBank/DDBJ databases">
        <title>Genome assemblies of Stephania.</title>
        <authorList>
            <person name="Yang L."/>
        </authorList>
    </citation>
    <scope>NUCLEOTIDE SEQUENCE [LARGE SCALE GENOMIC DNA]</scope>
    <source>
        <strain evidence="1">JXDWG</strain>
        <tissue evidence="1">Leaf</tissue>
    </source>
</reference>
<dbReference type="EMBL" id="JBBNAG010000001">
    <property type="protein sequence ID" value="KAK9167141.1"/>
    <property type="molecule type" value="Genomic_DNA"/>
</dbReference>
<gene>
    <name evidence="1" type="ORF">Scep_002332</name>
</gene>
<name>A0AAP0Q8N7_9MAGN</name>
<proteinExistence type="predicted"/>